<protein>
    <recommendedName>
        <fullName evidence="4">Tail fiber protein</fullName>
    </recommendedName>
</protein>
<evidence type="ECO:0000313" key="3">
    <source>
        <dbReference type="Proteomes" id="UP001598019"/>
    </source>
</evidence>
<organism evidence="2 3">
    <name type="scientific">Aquirufa esocilacus</name>
    <dbReference type="NCBI Taxonomy" id="3096513"/>
    <lineage>
        <taxon>Bacteria</taxon>
        <taxon>Pseudomonadati</taxon>
        <taxon>Bacteroidota</taxon>
        <taxon>Cytophagia</taxon>
        <taxon>Cytophagales</taxon>
        <taxon>Flectobacillaceae</taxon>
        <taxon>Aquirufa</taxon>
    </lineage>
</organism>
<evidence type="ECO:0008006" key="4">
    <source>
        <dbReference type="Google" id="ProtNLM"/>
    </source>
</evidence>
<keyword evidence="1" id="KW-0732">Signal</keyword>
<feature type="chain" id="PRO_5046401718" description="Tail fiber protein" evidence="1">
    <location>
        <begin position="18"/>
        <end position="427"/>
    </location>
</feature>
<reference evidence="2 3" key="1">
    <citation type="submission" date="2024-03" db="EMBL/GenBank/DDBJ databases">
        <title>Aquirufa genome sequencing.</title>
        <authorList>
            <person name="Pitt A."/>
            <person name="Hahn M.W."/>
        </authorList>
    </citation>
    <scope>NUCLEOTIDE SEQUENCE [LARGE SCALE GENOMIC DNA]</scope>
    <source>
        <strain evidence="2 3">HETE-83D</strain>
    </source>
</reference>
<gene>
    <name evidence="2" type="ORF">SKC37_07770</name>
</gene>
<evidence type="ECO:0000256" key="1">
    <source>
        <dbReference type="SAM" id="SignalP"/>
    </source>
</evidence>
<accession>A0ABW6DLF6</accession>
<comment type="caution">
    <text evidence="2">The sequence shown here is derived from an EMBL/GenBank/DDBJ whole genome shotgun (WGS) entry which is preliminary data.</text>
</comment>
<sequence length="427" mass="44334">MKRLLLFFLLVTTSMFAQTGIGTSAPDASAKLEVNATNKGFLPPRVSLTDAYDQTTIPSPATGLLVFCKGDAGLAAGYYFWNGGTWATIATAGGSGSVAAEFGSQILGVNPISITSLTPVELLSFTLPSAGTWEIIPVIRTQGSTTMVGQYALYDASGTLISNSEILAGYGVLSTTGTAAYQVTTTGSATYKIKAWASNGAYNVYSNTDGRSFVTWKKISGNAPMTVINFGDIKTGIQSTDHNGWIKLDGRSKSSLTATQQSQATALGVGANLPDATDAVLVQSSGSLGSVTGSMSRTIAQNQLPNITPTITVSNTTATMQSAGAHDHPVNVVPSSTGGYANGNPFAFKKGVVPDPMNETLLDITDRGTGASYLYTGIIGSAGNHSHVIDPHNHTATSTSINGGVTQQTIDITPRKLVVNTFIYLGF</sequence>
<keyword evidence="3" id="KW-1185">Reference proteome</keyword>
<proteinExistence type="predicted"/>
<feature type="signal peptide" evidence="1">
    <location>
        <begin position="1"/>
        <end position="17"/>
    </location>
</feature>
<dbReference type="RefSeq" id="WP_377980932.1">
    <property type="nucleotide sequence ID" value="NZ_JBBKXX010000002.1"/>
</dbReference>
<dbReference type="EMBL" id="JBBKXX010000002">
    <property type="protein sequence ID" value="MFD3408550.1"/>
    <property type="molecule type" value="Genomic_DNA"/>
</dbReference>
<evidence type="ECO:0000313" key="2">
    <source>
        <dbReference type="EMBL" id="MFD3408550.1"/>
    </source>
</evidence>
<dbReference type="Proteomes" id="UP001598019">
    <property type="component" value="Unassembled WGS sequence"/>
</dbReference>
<name>A0ABW6DLF6_9BACT</name>